<dbReference type="OrthoDB" id="7844074at2"/>
<evidence type="ECO:0000313" key="2">
    <source>
        <dbReference type="Proteomes" id="UP000027471"/>
    </source>
</evidence>
<evidence type="ECO:0008006" key="3">
    <source>
        <dbReference type="Google" id="ProtNLM"/>
    </source>
</evidence>
<accession>A0A074K0E1</accession>
<reference evidence="1 2" key="1">
    <citation type="journal article" date="2015" name="Antonie Van Leeuwenhoek">
        <title>Thioclava indica sp. nov., isolated from surface seawater of the Indian Ocean.</title>
        <authorList>
            <person name="Liu Y."/>
            <person name="Lai Q."/>
            <person name="Du J."/>
            <person name="Xu H."/>
            <person name="Jiang L."/>
            <person name="Shao Z."/>
        </authorList>
    </citation>
    <scope>NUCLEOTIDE SEQUENCE [LARGE SCALE GENOMIC DNA]</scope>
    <source>
        <strain evidence="1 2">DT23-4</strain>
    </source>
</reference>
<dbReference type="AlphaFoldDB" id="A0A074K0E1"/>
<dbReference type="Gene3D" id="3.10.450.50">
    <property type="match status" value="1"/>
</dbReference>
<keyword evidence="2" id="KW-1185">Reference proteome</keyword>
<dbReference type="eggNOG" id="COG3631">
    <property type="taxonomic scope" value="Bacteria"/>
</dbReference>
<proteinExistence type="predicted"/>
<dbReference type="InterPro" id="IPR032710">
    <property type="entry name" value="NTF2-like_dom_sf"/>
</dbReference>
<gene>
    <name evidence="1" type="ORF">DT23_10005</name>
</gene>
<name>A0A074K0E1_9RHOB</name>
<comment type="caution">
    <text evidence="1">The sequence shown here is derived from an EMBL/GenBank/DDBJ whole genome shotgun (WGS) entry which is preliminary data.</text>
</comment>
<dbReference type="RefSeq" id="WP_038128131.1">
    <property type="nucleotide sequence ID" value="NZ_AUNB01000009.1"/>
</dbReference>
<evidence type="ECO:0000313" key="1">
    <source>
        <dbReference type="EMBL" id="KEO61228.1"/>
    </source>
</evidence>
<dbReference type="STRING" id="1353528.DT23_10005"/>
<protein>
    <recommendedName>
        <fullName evidence="3">SnoaL-like domain-containing protein</fullName>
    </recommendedName>
</protein>
<dbReference type="Proteomes" id="UP000027471">
    <property type="component" value="Unassembled WGS sequence"/>
</dbReference>
<dbReference type="SUPFAM" id="SSF54427">
    <property type="entry name" value="NTF2-like"/>
    <property type="match status" value="1"/>
</dbReference>
<dbReference type="EMBL" id="AUNB01000009">
    <property type="protein sequence ID" value="KEO61228.1"/>
    <property type="molecule type" value="Genomic_DNA"/>
</dbReference>
<sequence length="141" mass="15560">MSRLRNIEIWLNAVWGDGHLDLIEPLFTQRAQAAGIMDGLNLGPKEFLEFVPAFRAHLHKMTISILRSFESEDWVWTLLKIDGIGVANCAPVSATGQLAMRFEGDQVAEAYNSFDAISIFEQLGLLPPETIALCLSGETLG</sequence>
<organism evidence="1 2">
    <name type="scientific">Thioclava indica</name>
    <dbReference type="NCBI Taxonomy" id="1353528"/>
    <lineage>
        <taxon>Bacteria</taxon>
        <taxon>Pseudomonadati</taxon>
        <taxon>Pseudomonadota</taxon>
        <taxon>Alphaproteobacteria</taxon>
        <taxon>Rhodobacterales</taxon>
        <taxon>Paracoccaceae</taxon>
        <taxon>Thioclava</taxon>
    </lineage>
</organism>